<evidence type="ECO:0000313" key="3">
    <source>
        <dbReference type="EMBL" id="OGE42201.1"/>
    </source>
</evidence>
<dbReference type="InterPro" id="IPR002105">
    <property type="entry name" value="Dockerin_1_rpt"/>
</dbReference>
<dbReference type="PROSITE" id="PS51766">
    <property type="entry name" value="DOCKERIN"/>
    <property type="match status" value="1"/>
</dbReference>
<keyword evidence="1" id="KW-1133">Transmembrane helix</keyword>
<dbReference type="Pfam" id="PF00404">
    <property type="entry name" value="Dockerin_1"/>
    <property type="match status" value="1"/>
</dbReference>
<organism evidence="3 4">
    <name type="scientific">Candidatus Daviesbacteria bacterium RIFCSPLOWO2_01_FULL_39_12</name>
    <dbReference type="NCBI Taxonomy" id="1797785"/>
    <lineage>
        <taxon>Bacteria</taxon>
        <taxon>Candidatus Daviesiibacteriota</taxon>
    </lineage>
</organism>
<dbReference type="GO" id="GO:0000272">
    <property type="term" value="P:polysaccharide catabolic process"/>
    <property type="evidence" value="ECO:0007669"/>
    <property type="project" value="InterPro"/>
</dbReference>
<dbReference type="Proteomes" id="UP000178565">
    <property type="component" value="Unassembled WGS sequence"/>
</dbReference>
<sequence length="278" mass="29976">MIQKVTNKIQRITELYHAKLRFYTFREKLLIGFYILLILSIPLGSYLWAQQTKKAYLSPPAPKTKLSEVQPVTKEIEPLPPQKGVKGISLSNVLSDEEVTSTPQPSTSVTALFGPTLSFKIKIEGRPDNDQSTKLFVGIAEGSVSTNPSFLLSFSIDMPPSGEFGGLSLAGLQTGRLYTAILKGPAQIASSSAFVASPIKATLNSGSPLLLTSGDLNEDNLINKQDYSLAQQSLGSTKDSNDWNENADFNKDGVINTLDLGIIIKNLGKEGASGSWAP</sequence>
<proteinExistence type="predicted"/>
<dbReference type="PROSITE" id="PS00018">
    <property type="entry name" value="EF_HAND_1"/>
    <property type="match status" value="1"/>
</dbReference>
<evidence type="ECO:0000259" key="2">
    <source>
        <dbReference type="PROSITE" id="PS51766"/>
    </source>
</evidence>
<dbReference type="STRING" id="1797785.A3B45_04535"/>
<dbReference type="EMBL" id="MFDM01000029">
    <property type="protein sequence ID" value="OGE42201.1"/>
    <property type="molecule type" value="Genomic_DNA"/>
</dbReference>
<keyword evidence="1" id="KW-0812">Transmembrane</keyword>
<dbReference type="InterPro" id="IPR018247">
    <property type="entry name" value="EF_Hand_1_Ca_BS"/>
</dbReference>
<comment type="caution">
    <text evidence="3">The sequence shown here is derived from an EMBL/GenBank/DDBJ whole genome shotgun (WGS) entry which is preliminary data.</text>
</comment>
<keyword evidence="1" id="KW-0472">Membrane</keyword>
<feature type="domain" description="Dockerin" evidence="2">
    <location>
        <begin position="209"/>
        <end position="278"/>
    </location>
</feature>
<name>A0A1F5KNJ4_9BACT</name>
<protein>
    <recommendedName>
        <fullName evidence="2">Dockerin domain-containing protein</fullName>
    </recommendedName>
</protein>
<dbReference type="SUPFAM" id="SSF63446">
    <property type="entry name" value="Type I dockerin domain"/>
    <property type="match status" value="1"/>
</dbReference>
<dbReference type="AlphaFoldDB" id="A0A1F5KNJ4"/>
<dbReference type="InterPro" id="IPR016134">
    <property type="entry name" value="Dockerin_dom"/>
</dbReference>
<reference evidence="3 4" key="1">
    <citation type="journal article" date="2016" name="Nat. Commun.">
        <title>Thousands of microbial genomes shed light on interconnected biogeochemical processes in an aquifer system.</title>
        <authorList>
            <person name="Anantharaman K."/>
            <person name="Brown C.T."/>
            <person name="Hug L.A."/>
            <person name="Sharon I."/>
            <person name="Castelle C.J."/>
            <person name="Probst A.J."/>
            <person name="Thomas B.C."/>
            <person name="Singh A."/>
            <person name="Wilkins M.J."/>
            <person name="Karaoz U."/>
            <person name="Brodie E.L."/>
            <person name="Williams K.H."/>
            <person name="Hubbard S.S."/>
            <person name="Banfield J.F."/>
        </authorList>
    </citation>
    <scope>NUCLEOTIDE SEQUENCE [LARGE SCALE GENOMIC DNA]</scope>
</reference>
<accession>A0A1F5KNJ4</accession>
<gene>
    <name evidence="3" type="ORF">A3B45_04535</name>
</gene>
<dbReference type="CDD" id="cd14254">
    <property type="entry name" value="Dockerin_II"/>
    <property type="match status" value="1"/>
</dbReference>
<dbReference type="InterPro" id="IPR036439">
    <property type="entry name" value="Dockerin_dom_sf"/>
</dbReference>
<evidence type="ECO:0000313" key="4">
    <source>
        <dbReference type="Proteomes" id="UP000178565"/>
    </source>
</evidence>
<feature type="transmembrane region" description="Helical" evidence="1">
    <location>
        <begin position="29"/>
        <end position="49"/>
    </location>
</feature>
<dbReference type="GO" id="GO:0004553">
    <property type="term" value="F:hydrolase activity, hydrolyzing O-glycosyl compounds"/>
    <property type="evidence" value="ECO:0007669"/>
    <property type="project" value="InterPro"/>
</dbReference>
<dbReference type="Gene3D" id="2.60.40.4130">
    <property type="match status" value="1"/>
</dbReference>
<evidence type="ECO:0000256" key="1">
    <source>
        <dbReference type="SAM" id="Phobius"/>
    </source>
</evidence>